<keyword evidence="3" id="KW-0731">Sigma factor</keyword>
<keyword evidence="2" id="KW-0805">Transcription regulation</keyword>
<evidence type="ECO:0000256" key="2">
    <source>
        <dbReference type="ARBA" id="ARBA00023015"/>
    </source>
</evidence>
<dbReference type="GO" id="GO:0016987">
    <property type="term" value="F:sigma factor activity"/>
    <property type="evidence" value="ECO:0007669"/>
    <property type="project" value="UniProtKB-KW"/>
</dbReference>
<dbReference type="InterPro" id="IPR039425">
    <property type="entry name" value="RNA_pol_sigma-70-like"/>
</dbReference>
<dbReference type="PANTHER" id="PTHR43133">
    <property type="entry name" value="RNA POLYMERASE ECF-TYPE SIGMA FACTO"/>
    <property type="match status" value="1"/>
</dbReference>
<dbReference type="NCBIfam" id="TIGR02937">
    <property type="entry name" value="sigma70-ECF"/>
    <property type="match status" value="1"/>
</dbReference>
<evidence type="ECO:0000256" key="1">
    <source>
        <dbReference type="ARBA" id="ARBA00010641"/>
    </source>
</evidence>
<sequence length="186" mass="21421">MSIEQDYELIRLAQNGDVNAFSELVSKYEREIRISLATRLDSHHEAEDLAQETFIVAFRKIKDFVPERPIKYWFKAIALNLLNNHRRKSVPLAVGDAMDLESIIESKIEHKLEVQTESGLYAALTGCLDFLNDSLKKLVIQHYGEGYTIRDLAKMTDTKYSTLTMRLHRVRDKLRNCISDKMAGDS</sequence>
<name>A0A2S0VND3_9ALTE</name>
<dbReference type="InterPro" id="IPR013325">
    <property type="entry name" value="RNA_pol_sigma_r2"/>
</dbReference>
<gene>
    <name evidence="6" type="ORF">C2869_04390</name>
</gene>
<dbReference type="InterPro" id="IPR013324">
    <property type="entry name" value="RNA_pol_sigma_r3/r4-like"/>
</dbReference>
<dbReference type="SUPFAM" id="SSF88946">
    <property type="entry name" value="Sigma2 domain of RNA polymerase sigma factors"/>
    <property type="match status" value="1"/>
</dbReference>
<dbReference type="InterPro" id="IPR014284">
    <property type="entry name" value="RNA_pol_sigma-70_dom"/>
</dbReference>
<dbReference type="SUPFAM" id="SSF88659">
    <property type="entry name" value="Sigma3 and sigma4 domains of RNA polymerase sigma factors"/>
    <property type="match status" value="1"/>
</dbReference>
<evidence type="ECO:0000313" key="6">
    <source>
        <dbReference type="EMBL" id="AWB65723.1"/>
    </source>
</evidence>
<dbReference type="RefSeq" id="WP_108601798.1">
    <property type="nucleotide sequence ID" value="NZ_CP026604.1"/>
</dbReference>
<dbReference type="Gene3D" id="1.10.1740.10">
    <property type="match status" value="1"/>
</dbReference>
<comment type="similarity">
    <text evidence="1">Belongs to the sigma-70 factor family. ECF subfamily.</text>
</comment>
<dbReference type="EMBL" id="CP026604">
    <property type="protein sequence ID" value="AWB65723.1"/>
    <property type="molecule type" value="Genomic_DNA"/>
</dbReference>
<dbReference type="Gene3D" id="1.10.10.10">
    <property type="entry name" value="Winged helix-like DNA-binding domain superfamily/Winged helix DNA-binding domain"/>
    <property type="match status" value="1"/>
</dbReference>
<dbReference type="OrthoDB" id="9784272at2"/>
<organism evidence="6 7">
    <name type="scientific">Saccharobesus litoralis</name>
    <dbReference type="NCBI Taxonomy" id="2172099"/>
    <lineage>
        <taxon>Bacteria</taxon>
        <taxon>Pseudomonadati</taxon>
        <taxon>Pseudomonadota</taxon>
        <taxon>Gammaproteobacteria</taxon>
        <taxon>Alteromonadales</taxon>
        <taxon>Alteromonadaceae</taxon>
        <taxon>Saccharobesus</taxon>
    </lineage>
</organism>
<dbReference type="PANTHER" id="PTHR43133:SF51">
    <property type="entry name" value="RNA POLYMERASE SIGMA FACTOR"/>
    <property type="match status" value="1"/>
</dbReference>
<reference evidence="6 7" key="1">
    <citation type="submission" date="2018-01" db="EMBL/GenBank/DDBJ databases">
        <title>Genome sequence of a Cantenovulum-like bacteria.</title>
        <authorList>
            <person name="Tan W.R."/>
            <person name="Lau N.-S."/>
            <person name="Go F."/>
            <person name="Amirul A.-A.A."/>
        </authorList>
    </citation>
    <scope>NUCLEOTIDE SEQUENCE [LARGE SCALE GENOMIC DNA]</scope>
    <source>
        <strain evidence="6 7">CCB-QB4</strain>
    </source>
</reference>
<accession>A0A2S0VND3</accession>
<dbReference type="Pfam" id="PF04542">
    <property type="entry name" value="Sigma70_r2"/>
    <property type="match status" value="1"/>
</dbReference>
<keyword evidence="7" id="KW-1185">Reference proteome</keyword>
<evidence type="ECO:0000256" key="3">
    <source>
        <dbReference type="ARBA" id="ARBA00023082"/>
    </source>
</evidence>
<dbReference type="AlphaFoldDB" id="A0A2S0VND3"/>
<proteinExistence type="inferred from homology"/>
<dbReference type="Proteomes" id="UP000244441">
    <property type="component" value="Chromosome"/>
</dbReference>
<dbReference type="KEGG" id="cate:C2869_04390"/>
<evidence type="ECO:0000256" key="4">
    <source>
        <dbReference type="ARBA" id="ARBA00023163"/>
    </source>
</evidence>
<protein>
    <recommendedName>
        <fullName evidence="5">RNA polymerase sigma-70 region 2 domain-containing protein</fullName>
    </recommendedName>
</protein>
<feature type="domain" description="RNA polymerase sigma-70 region 2" evidence="5">
    <location>
        <begin position="24"/>
        <end position="88"/>
    </location>
</feature>
<dbReference type="InterPro" id="IPR007627">
    <property type="entry name" value="RNA_pol_sigma70_r2"/>
</dbReference>
<dbReference type="InterPro" id="IPR036388">
    <property type="entry name" value="WH-like_DNA-bd_sf"/>
</dbReference>
<evidence type="ECO:0000313" key="7">
    <source>
        <dbReference type="Proteomes" id="UP000244441"/>
    </source>
</evidence>
<keyword evidence="4" id="KW-0804">Transcription</keyword>
<dbReference type="GO" id="GO:0006352">
    <property type="term" value="P:DNA-templated transcription initiation"/>
    <property type="evidence" value="ECO:0007669"/>
    <property type="project" value="InterPro"/>
</dbReference>
<evidence type="ECO:0000259" key="5">
    <source>
        <dbReference type="Pfam" id="PF04542"/>
    </source>
</evidence>